<dbReference type="InterPro" id="IPR034660">
    <property type="entry name" value="DinB/YfiT-like"/>
</dbReference>
<dbReference type="Pfam" id="PF12867">
    <property type="entry name" value="DinB_2"/>
    <property type="match status" value="1"/>
</dbReference>
<dbReference type="eggNOG" id="COG0622">
    <property type="taxonomic scope" value="Bacteria"/>
</dbReference>
<feature type="domain" description="DinB-like" evidence="1">
    <location>
        <begin position="15"/>
        <end position="147"/>
    </location>
</feature>
<organism evidence="2 3">
    <name type="scientific">Candidatus Scalindua brodae</name>
    <dbReference type="NCBI Taxonomy" id="237368"/>
    <lineage>
        <taxon>Bacteria</taxon>
        <taxon>Pseudomonadati</taxon>
        <taxon>Planctomycetota</taxon>
        <taxon>Candidatus Brocadiia</taxon>
        <taxon>Candidatus Brocadiales</taxon>
        <taxon>Candidatus Scalinduaceae</taxon>
        <taxon>Candidatus Scalindua</taxon>
    </lineage>
</organism>
<reference evidence="2 3" key="1">
    <citation type="submission" date="2014-10" db="EMBL/GenBank/DDBJ databases">
        <title>Draft genome of anammox bacterium scalindua brodae, obtained using differential coverage binning of sequence data from two enrichment reactors.</title>
        <authorList>
            <person name="Speth D.R."/>
            <person name="Russ L."/>
            <person name="Kartal B."/>
            <person name="Op den Camp H.J."/>
            <person name="Dutilh B.E."/>
            <person name="Jetten M.S."/>
        </authorList>
    </citation>
    <scope>NUCLEOTIDE SEQUENCE [LARGE SCALE GENOMIC DNA]</scope>
    <source>
        <strain evidence="2">RU1</strain>
    </source>
</reference>
<keyword evidence="2" id="KW-0378">Hydrolase</keyword>
<dbReference type="EMBL" id="JRYO01000268">
    <property type="protein sequence ID" value="KHE90317.1"/>
    <property type="molecule type" value="Genomic_DNA"/>
</dbReference>
<evidence type="ECO:0000259" key="1">
    <source>
        <dbReference type="Pfam" id="PF12867"/>
    </source>
</evidence>
<dbReference type="Proteomes" id="UP000030652">
    <property type="component" value="Unassembled WGS sequence"/>
</dbReference>
<accession>A0A0B0EAK0</accession>
<protein>
    <submittedName>
        <fullName evidence="2">Putative metal-dependent hydrolase YfiT</fullName>
        <ecNumber evidence="2">3.-.-.-</ecNumber>
    </submittedName>
</protein>
<name>A0A0B0EAK0_9BACT</name>
<dbReference type="InterPro" id="IPR024775">
    <property type="entry name" value="DinB-like"/>
</dbReference>
<evidence type="ECO:0000313" key="2">
    <source>
        <dbReference type="EMBL" id="KHE90317.1"/>
    </source>
</evidence>
<gene>
    <name evidence="2" type="primary">yfiT</name>
    <name evidence="2" type="ORF">SCABRO_03969</name>
</gene>
<dbReference type="Gene3D" id="1.20.120.450">
    <property type="entry name" value="dinb family like domain"/>
    <property type="match status" value="1"/>
</dbReference>
<dbReference type="GO" id="GO:0016787">
    <property type="term" value="F:hydrolase activity"/>
    <property type="evidence" value="ECO:0007669"/>
    <property type="project" value="UniProtKB-KW"/>
</dbReference>
<comment type="caution">
    <text evidence="2">The sequence shown here is derived from an EMBL/GenBank/DDBJ whole genome shotgun (WGS) entry which is preliminary data.</text>
</comment>
<dbReference type="EC" id="3.-.-.-" evidence="2"/>
<evidence type="ECO:0000313" key="3">
    <source>
        <dbReference type="Proteomes" id="UP000030652"/>
    </source>
</evidence>
<dbReference type="SUPFAM" id="SSF109854">
    <property type="entry name" value="DinB/YfiT-like putative metalloenzymes"/>
    <property type="match status" value="1"/>
</dbReference>
<proteinExistence type="predicted"/>
<sequence length="158" mass="18655">MQEREQKIELYGKGYRQLIDALQRFPQEMWDFKPSPDRWSLHEILIHIADSDANAYVKCRKLIAQPGKPVNDYNQDVWSNVLDYKGQNVENALELFKLLRKTTYDLLRNTPDIVWVKATGYAEDGAITLDDWLDIYANHIPDHIKQMEKNYVAWQKQS</sequence>
<dbReference type="AlphaFoldDB" id="A0A0B0EAK0"/>